<dbReference type="GO" id="GO:0000014">
    <property type="term" value="F:single-stranded DNA endodeoxyribonuclease activity"/>
    <property type="evidence" value="ECO:0007669"/>
    <property type="project" value="TreeGrafter"/>
</dbReference>
<feature type="compositionally biased region" description="Basic and acidic residues" evidence="2">
    <location>
        <begin position="105"/>
        <end position="140"/>
    </location>
</feature>
<dbReference type="AlphaFoldDB" id="A0A0R0LTN4"/>
<name>A0A0R0LTN4_9MICR</name>
<comment type="caution">
    <text evidence="4">The sequence shown here is derived from an EMBL/GenBank/DDBJ whole genome shotgun (WGS) entry which is preliminary data.</text>
</comment>
<feature type="domain" description="Calcineurin-like phosphoesterase" evidence="3">
    <location>
        <begin position="167"/>
        <end position="301"/>
    </location>
</feature>
<accession>A0A0R0LTN4</accession>
<reference evidence="4 5" key="1">
    <citation type="submission" date="2015-07" db="EMBL/GenBank/DDBJ databases">
        <title>The genome of Pseudoloma neurophilia, a relevant intracellular parasite of the zebrafish.</title>
        <authorList>
            <person name="Ndikumana S."/>
            <person name="Pelin A."/>
            <person name="Sanders J."/>
            <person name="Corradi N."/>
        </authorList>
    </citation>
    <scope>NUCLEOTIDE SEQUENCE [LARGE SCALE GENOMIC DNA]</scope>
    <source>
        <strain evidence="4 5">MK1</strain>
    </source>
</reference>
<dbReference type="Proteomes" id="UP000051530">
    <property type="component" value="Unassembled WGS sequence"/>
</dbReference>
<gene>
    <name evidence="4" type="ORF">M153_4127000461</name>
</gene>
<feature type="domain" description="Calcineurin-like phosphoesterase" evidence="3">
    <location>
        <begin position="1"/>
        <end position="60"/>
    </location>
</feature>
<dbReference type="EMBL" id="LGUB01000806">
    <property type="protein sequence ID" value="KRH92600.1"/>
    <property type="molecule type" value="Genomic_DNA"/>
</dbReference>
<evidence type="ECO:0000256" key="1">
    <source>
        <dbReference type="ARBA" id="ARBA00022801"/>
    </source>
</evidence>
<proteinExistence type="predicted"/>
<keyword evidence="5" id="KW-1185">Reference proteome</keyword>
<dbReference type="GO" id="GO:0006303">
    <property type="term" value="P:double-strand break repair via nonhomologous end joining"/>
    <property type="evidence" value="ECO:0007669"/>
    <property type="project" value="TreeGrafter"/>
</dbReference>
<feature type="compositionally biased region" description="Polar residues" evidence="2">
    <location>
        <begin position="152"/>
        <end position="164"/>
    </location>
</feature>
<dbReference type="OrthoDB" id="30417at2759"/>
<feature type="non-terminal residue" evidence="4">
    <location>
        <position position="361"/>
    </location>
</feature>
<dbReference type="Gene3D" id="3.60.21.10">
    <property type="match status" value="2"/>
</dbReference>
<dbReference type="Pfam" id="PF00149">
    <property type="entry name" value="Metallophos"/>
    <property type="match status" value="2"/>
</dbReference>
<evidence type="ECO:0000313" key="5">
    <source>
        <dbReference type="Proteomes" id="UP000051530"/>
    </source>
</evidence>
<dbReference type="CDD" id="cd00840">
    <property type="entry name" value="MPP_Mre11_N"/>
    <property type="match status" value="1"/>
</dbReference>
<dbReference type="GO" id="GO:0030870">
    <property type="term" value="C:Mre11 complex"/>
    <property type="evidence" value="ECO:0007669"/>
    <property type="project" value="TreeGrafter"/>
</dbReference>
<dbReference type="GO" id="GO:0000724">
    <property type="term" value="P:double-strand break repair via homologous recombination"/>
    <property type="evidence" value="ECO:0007669"/>
    <property type="project" value="TreeGrafter"/>
</dbReference>
<dbReference type="GO" id="GO:0035861">
    <property type="term" value="C:site of double-strand break"/>
    <property type="evidence" value="ECO:0007669"/>
    <property type="project" value="TreeGrafter"/>
</dbReference>
<dbReference type="InterPro" id="IPR004843">
    <property type="entry name" value="Calcineurin-like_PHP"/>
</dbReference>
<dbReference type="GO" id="GO:0097552">
    <property type="term" value="P:mitochondrial double-strand break repair via homologous recombination"/>
    <property type="evidence" value="ECO:0007669"/>
    <property type="project" value="TreeGrafter"/>
</dbReference>
<dbReference type="InterPro" id="IPR041796">
    <property type="entry name" value="Mre11_N"/>
</dbReference>
<evidence type="ECO:0000313" key="4">
    <source>
        <dbReference type="EMBL" id="KRH92600.1"/>
    </source>
</evidence>
<dbReference type="GO" id="GO:0004527">
    <property type="term" value="F:exonuclease activity"/>
    <property type="evidence" value="ECO:0007669"/>
    <property type="project" value="UniProtKB-KW"/>
</dbReference>
<dbReference type="GO" id="GO:0042138">
    <property type="term" value="P:meiotic DNA double-strand break formation"/>
    <property type="evidence" value="ECO:0007669"/>
    <property type="project" value="TreeGrafter"/>
</dbReference>
<dbReference type="InterPro" id="IPR029052">
    <property type="entry name" value="Metallo-depent_PP-like"/>
</dbReference>
<dbReference type="PANTHER" id="PTHR10139">
    <property type="entry name" value="DOUBLE-STRAND BREAK REPAIR PROTEIN MRE11"/>
    <property type="match status" value="1"/>
</dbReference>
<evidence type="ECO:0000259" key="3">
    <source>
        <dbReference type="Pfam" id="PF00149"/>
    </source>
</evidence>
<dbReference type="GO" id="GO:0007095">
    <property type="term" value="P:mitotic G2 DNA damage checkpoint signaling"/>
    <property type="evidence" value="ECO:0007669"/>
    <property type="project" value="TreeGrafter"/>
</dbReference>
<organism evidence="4 5">
    <name type="scientific">Pseudoloma neurophilia</name>
    <dbReference type="NCBI Taxonomy" id="146866"/>
    <lineage>
        <taxon>Eukaryota</taxon>
        <taxon>Fungi</taxon>
        <taxon>Fungi incertae sedis</taxon>
        <taxon>Microsporidia</taxon>
        <taxon>Pseudoloma</taxon>
    </lineage>
</organism>
<dbReference type="GO" id="GO:0000723">
    <property type="term" value="P:telomere maintenance"/>
    <property type="evidence" value="ECO:0007669"/>
    <property type="project" value="TreeGrafter"/>
</dbReference>
<protein>
    <submittedName>
        <fullName evidence="4">DNA repair exonuclease MRE11</fullName>
    </submittedName>
</protein>
<evidence type="ECO:0000256" key="2">
    <source>
        <dbReference type="SAM" id="MobiDB-lite"/>
    </source>
</evidence>
<sequence length="361" mass="41317">MRILITSDNHLGYKETDPLLSLDSFRAFEEILQNSNDCDFMINAGDLFHSNKPSRFTMYKTIRLLRENIISNEKNSRCMIDGIPLDKYDFEDCRYNKSQAVDKNSQTDDKNPKTGDKNSKTGDKNSETGDKNSETGDKNSKTGGKNPKTGDKNPQVNMKKSTGQNQLKNLKLPILVINGNHDDPCGFGSLSALDVLHETRLVNYVGRNENIDNIVIKPIIITEECGNNRLNVAIYFLSHVRDTRLFRLFAQNRVYFEESDCDISILVVHQNRIERTGNDNLSMDLIPEFFNLIIFGHEHDPLIMERRYQTILQCGSTVRTSCCDGEVGNKYYYKLDITLKDDLRKSKFSGNFNEKLRKGQN</sequence>
<dbReference type="PANTHER" id="PTHR10139:SF1">
    <property type="entry name" value="DOUBLE-STRAND BREAK REPAIR PROTEIN MRE11"/>
    <property type="match status" value="1"/>
</dbReference>
<dbReference type="SUPFAM" id="SSF56300">
    <property type="entry name" value="Metallo-dependent phosphatases"/>
    <property type="match status" value="1"/>
</dbReference>
<dbReference type="VEuPathDB" id="MicrosporidiaDB:M153_4127000461"/>
<keyword evidence="4" id="KW-0269">Exonuclease</keyword>
<keyword evidence="1" id="KW-0378">Hydrolase</keyword>
<feature type="region of interest" description="Disordered" evidence="2">
    <location>
        <begin position="99"/>
        <end position="164"/>
    </location>
</feature>
<keyword evidence="4" id="KW-0540">Nuclease</keyword>